<evidence type="ECO:0000313" key="2">
    <source>
        <dbReference type="EMBL" id="WFD48084.1"/>
    </source>
</evidence>
<protein>
    <recommendedName>
        <fullName evidence="4">EKC/KEOPS complex subunit GON7</fullName>
    </recommendedName>
</protein>
<keyword evidence="3" id="KW-1185">Reference proteome</keyword>
<reference evidence="2 3" key="1">
    <citation type="journal article" date="2020" name="Elife">
        <title>Loss of centromere function drives karyotype evolution in closely related Malassezia species.</title>
        <authorList>
            <person name="Sankaranarayanan S.R."/>
            <person name="Ianiri G."/>
            <person name="Coelho M.A."/>
            <person name="Reza M.H."/>
            <person name="Thimmappa B.C."/>
            <person name="Ganguly P."/>
            <person name="Vadnala R.N."/>
            <person name="Sun S."/>
            <person name="Siddharthan R."/>
            <person name="Tellgren-Roth C."/>
            <person name="Dawson T.L."/>
            <person name="Heitman J."/>
            <person name="Sanyal K."/>
        </authorList>
    </citation>
    <scope>NUCLEOTIDE SEQUENCE [LARGE SCALE GENOMIC DNA]</scope>
    <source>
        <strain evidence="2">CBS14141</strain>
    </source>
</reference>
<accession>A0ABY8ESZ1</accession>
<feature type="compositionally biased region" description="Acidic residues" evidence="1">
    <location>
        <begin position="91"/>
        <end position="109"/>
    </location>
</feature>
<dbReference type="Proteomes" id="UP000818624">
    <property type="component" value="Chromosome 3"/>
</dbReference>
<feature type="region of interest" description="Disordered" evidence="1">
    <location>
        <begin position="70"/>
        <end position="109"/>
    </location>
</feature>
<evidence type="ECO:0000256" key="1">
    <source>
        <dbReference type="SAM" id="MobiDB-lite"/>
    </source>
</evidence>
<proteinExistence type="predicted"/>
<organism evidence="2 3">
    <name type="scientific">Malassezia furfur</name>
    <name type="common">Pityriasis versicolor infection agent</name>
    <name type="synonym">Pityrosporum furfur</name>
    <dbReference type="NCBI Taxonomy" id="55194"/>
    <lineage>
        <taxon>Eukaryota</taxon>
        <taxon>Fungi</taxon>
        <taxon>Dikarya</taxon>
        <taxon>Basidiomycota</taxon>
        <taxon>Ustilaginomycotina</taxon>
        <taxon>Malasseziomycetes</taxon>
        <taxon>Malasseziales</taxon>
        <taxon>Malasseziaceae</taxon>
        <taxon>Malassezia</taxon>
    </lineage>
</organism>
<evidence type="ECO:0000313" key="3">
    <source>
        <dbReference type="Proteomes" id="UP000818624"/>
    </source>
</evidence>
<evidence type="ECO:0008006" key="4">
    <source>
        <dbReference type="Google" id="ProtNLM"/>
    </source>
</evidence>
<gene>
    <name evidence="2" type="ORF">GLX27_002752</name>
</gene>
<dbReference type="EMBL" id="CP046236">
    <property type="protein sequence ID" value="WFD48084.1"/>
    <property type="molecule type" value="Genomic_DNA"/>
</dbReference>
<sequence length="109" mass="11572">MPLTYSWAFAAPPDTPVRPMQGSDAPPPPPSGTEYLPGADSAPSSYGALADQLDAARTRLNEIVTCWKDAVGPEEDSSQGRSNQASKATLDDAEDADEDDEDTDEDQSE</sequence>
<feature type="region of interest" description="Disordered" evidence="1">
    <location>
        <begin position="1"/>
        <end position="46"/>
    </location>
</feature>
<name>A0ABY8ESZ1_MALFU</name>